<evidence type="ECO:0000256" key="4">
    <source>
        <dbReference type="ARBA" id="ARBA00011155"/>
    </source>
</evidence>
<dbReference type="GO" id="GO:0050524">
    <property type="term" value="F:coenzyme-B sulfoethylthiotransferase activity"/>
    <property type="evidence" value="ECO:0007669"/>
    <property type="project" value="UniProtKB-UniRule"/>
</dbReference>
<dbReference type="InterPro" id="IPR009024">
    <property type="entry name" value="Me_CoM_Rdtase_Fd-like_fold"/>
</dbReference>
<evidence type="ECO:0000256" key="2">
    <source>
        <dbReference type="ARBA" id="ARBA00005149"/>
    </source>
</evidence>
<dbReference type="RefSeq" id="WP_149732199.1">
    <property type="nucleotide sequence ID" value="NZ_FMXB01000013.1"/>
</dbReference>
<evidence type="ECO:0000256" key="7">
    <source>
        <dbReference type="ARBA" id="ARBA00047772"/>
    </source>
</evidence>
<dbReference type="EMBL" id="FMXB01000013">
    <property type="protein sequence ID" value="SDA61519.1"/>
    <property type="molecule type" value="Genomic_DNA"/>
</dbReference>
<reference evidence="9 10" key="1">
    <citation type="submission" date="2016-10" db="EMBL/GenBank/DDBJ databases">
        <authorList>
            <person name="Varghese N."/>
            <person name="Submissions S."/>
        </authorList>
    </citation>
    <scope>NUCLEOTIDE SEQUENCE [LARGE SCALE GENOMIC DNA]</scope>
    <source>
        <strain evidence="9 10">DSM 16643</strain>
    </source>
</reference>
<dbReference type="EC" id="2.8.4.1" evidence="8"/>
<evidence type="ECO:0000256" key="3">
    <source>
        <dbReference type="ARBA" id="ARBA00008740"/>
    </source>
</evidence>
<evidence type="ECO:0000256" key="8">
    <source>
        <dbReference type="PIRNR" id="PIRNR000264"/>
    </source>
</evidence>
<keyword evidence="6 8" id="KW-0484">Methanogenesis</keyword>
<dbReference type="SUPFAM" id="SSF55088">
    <property type="entry name" value="Methyl-coenzyme M reductase subunits"/>
    <property type="match status" value="1"/>
</dbReference>
<keyword evidence="5 8" id="KW-0808">Transferase</keyword>
<dbReference type="AlphaFoldDB" id="A0A1G5WTP2"/>
<dbReference type="UniPathway" id="UPA00646">
    <property type="reaction ID" value="UER00699"/>
</dbReference>
<comment type="subunit">
    <text evidence="4">MCR is a hexamer of two alpha, two beta, and two gamma chains, forming a dimer of heterotrimers.</text>
</comment>
<sequence length="252" mass="28724">MVQIYPGTSQVAQNRRNFTNPEYELEKLREISDEDVVKILGHKAPGEEYKSVHPPLDEMDEPDDSVRELVAPIDGAKAGDRIRYIQFVDSMYFAPAQPFLRARSYLSRFRGIDTGTLSGRQVVEARERDIEKLSKILLETEYFDTARTGIRGGSVHGHSLRLDENGLMFDMLRRQVFNKETGKVEMVKDQIGKELDEPVILGEPLDEETLRAKTTIYRIDGEAYKDDVDAVKVCQRIHVSRSFGAFNPEAGW</sequence>
<dbReference type="Proteomes" id="UP000323439">
    <property type="component" value="Unassembled WGS sequence"/>
</dbReference>
<comment type="catalytic activity">
    <reaction evidence="7">
        <text>coenzyme B + methyl-coenzyme M = methane + coenzyme M-coenzyme B heterodisulfide</text>
        <dbReference type="Rhea" id="RHEA:12532"/>
        <dbReference type="ChEBI" id="CHEBI:16183"/>
        <dbReference type="ChEBI" id="CHEBI:58286"/>
        <dbReference type="ChEBI" id="CHEBI:58411"/>
        <dbReference type="ChEBI" id="CHEBI:58596"/>
        <dbReference type="EC" id="2.8.4.1"/>
    </reaction>
    <physiologicalReaction direction="left-to-right" evidence="7">
        <dbReference type="Rhea" id="RHEA:12533"/>
    </physiologicalReaction>
</comment>
<evidence type="ECO:0000313" key="9">
    <source>
        <dbReference type="EMBL" id="SDA61519.1"/>
    </source>
</evidence>
<comment type="subunit">
    <text evidence="8">Hexamer of two alpha, two beta, and two gamma chains.</text>
</comment>
<proteinExistence type="inferred from homology"/>
<dbReference type="NCBIfam" id="TIGR03259">
    <property type="entry name" value="met_CoM_red_gam"/>
    <property type="match status" value="1"/>
</dbReference>
<organism evidence="9 10">
    <name type="scientific">Methanobrevibacter millerae</name>
    <dbReference type="NCBI Taxonomy" id="230361"/>
    <lineage>
        <taxon>Archaea</taxon>
        <taxon>Methanobacteriati</taxon>
        <taxon>Methanobacteriota</taxon>
        <taxon>Methanomada group</taxon>
        <taxon>Methanobacteria</taxon>
        <taxon>Methanobacteriales</taxon>
        <taxon>Methanobacteriaceae</taxon>
        <taxon>Methanobrevibacter</taxon>
    </lineage>
</organism>
<protein>
    <recommendedName>
        <fullName evidence="8">Methyl-coenzyme M reductase subunit gamma</fullName>
        <ecNumber evidence="8">2.8.4.1</ecNumber>
    </recommendedName>
</protein>
<keyword evidence="10" id="KW-1185">Reference proteome</keyword>
<dbReference type="CDD" id="cd00539">
    <property type="entry name" value="MCR_gamma"/>
    <property type="match status" value="1"/>
</dbReference>
<comment type="similarity">
    <text evidence="3">Belongs to the methyl-coenzyme M reductase gamma subunit family.</text>
</comment>
<comment type="pathway">
    <text evidence="2 8">One-carbon metabolism; methyl-coenzyme M reduction; methane from methyl-coenzyme M: step 1/1.</text>
</comment>
<name>A0A1G5WTP2_9EURY</name>
<dbReference type="GO" id="GO:0015948">
    <property type="term" value="P:methanogenesis"/>
    <property type="evidence" value="ECO:0007669"/>
    <property type="project" value="UniProtKB-UniRule"/>
</dbReference>
<evidence type="ECO:0000256" key="5">
    <source>
        <dbReference type="ARBA" id="ARBA00022679"/>
    </source>
</evidence>
<accession>A0A1G5WTP2</accession>
<evidence type="ECO:0000256" key="1">
    <source>
        <dbReference type="ARBA" id="ARBA00001952"/>
    </source>
</evidence>
<dbReference type="STRING" id="230361.sm9_2028"/>
<dbReference type="Pfam" id="PF02240">
    <property type="entry name" value="MCR_gamma"/>
    <property type="match status" value="1"/>
</dbReference>
<gene>
    <name evidence="9" type="ORF">SAMN02910315_01671</name>
</gene>
<comment type="cofactor">
    <cofactor evidence="1">
        <name>coenzyme F430</name>
        <dbReference type="ChEBI" id="CHEBI:60540"/>
    </cofactor>
</comment>
<dbReference type="Gene3D" id="3.90.320.20">
    <property type="entry name" value="Methyl-coenzyme M reductase, gamma subunit"/>
    <property type="match status" value="1"/>
</dbReference>
<dbReference type="InterPro" id="IPR036994">
    <property type="entry name" value="Me_CoM_Rdtase_gsu_sf"/>
</dbReference>
<dbReference type="PIRSF" id="PIRSF000264">
    <property type="entry name" value="Meth_CoM_rd_gama"/>
    <property type="match status" value="1"/>
</dbReference>
<evidence type="ECO:0000256" key="6">
    <source>
        <dbReference type="ARBA" id="ARBA00022994"/>
    </source>
</evidence>
<dbReference type="OrthoDB" id="52520at2157"/>
<evidence type="ECO:0000313" key="10">
    <source>
        <dbReference type="Proteomes" id="UP000323439"/>
    </source>
</evidence>
<dbReference type="InterPro" id="IPR003178">
    <property type="entry name" value="Me_CoM_Rdtase_gsu"/>
</dbReference>